<reference evidence="4 5" key="1">
    <citation type="submission" date="2016-07" db="EMBL/GenBank/DDBJ databases">
        <title>Pervasive Adenine N6-methylation of Active Genes in Fungi.</title>
        <authorList>
            <consortium name="DOE Joint Genome Institute"/>
            <person name="Mondo S.J."/>
            <person name="Dannebaum R.O."/>
            <person name="Kuo R.C."/>
            <person name="Labutti K."/>
            <person name="Haridas S."/>
            <person name="Kuo A."/>
            <person name="Salamov A."/>
            <person name="Ahrendt S.R."/>
            <person name="Lipzen A."/>
            <person name="Sullivan W."/>
            <person name="Andreopoulos W.B."/>
            <person name="Clum A."/>
            <person name="Lindquist E."/>
            <person name="Daum C."/>
            <person name="Ramamoorthy G.K."/>
            <person name="Gryganskyi A."/>
            <person name="Culley D."/>
            <person name="Magnuson J.K."/>
            <person name="James T.Y."/>
            <person name="O'Malley M.A."/>
            <person name="Stajich J.E."/>
            <person name="Spatafora J.W."/>
            <person name="Visel A."/>
            <person name="Grigoriev I.V."/>
        </authorList>
    </citation>
    <scope>NUCLEOTIDE SEQUENCE [LARGE SCALE GENOMIC DNA]</scope>
    <source>
        <strain evidence="4 5">CBS 115471</strain>
    </source>
</reference>
<accession>A0A1Y2A3B3</accession>
<organism evidence="4 5">
    <name type="scientific">Clohesyomyces aquaticus</name>
    <dbReference type="NCBI Taxonomy" id="1231657"/>
    <lineage>
        <taxon>Eukaryota</taxon>
        <taxon>Fungi</taxon>
        <taxon>Dikarya</taxon>
        <taxon>Ascomycota</taxon>
        <taxon>Pezizomycotina</taxon>
        <taxon>Dothideomycetes</taxon>
        <taxon>Pleosporomycetidae</taxon>
        <taxon>Pleosporales</taxon>
        <taxon>Lindgomycetaceae</taxon>
        <taxon>Clohesyomyces</taxon>
    </lineage>
</organism>
<keyword evidence="1" id="KW-0863">Zinc-finger</keyword>
<feature type="signal peptide" evidence="2">
    <location>
        <begin position="1"/>
        <end position="27"/>
    </location>
</feature>
<evidence type="ECO:0000256" key="2">
    <source>
        <dbReference type="SAM" id="SignalP"/>
    </source>
</evidence>
<protein>
    <recommendedName>
        <fullName evidence="3">RING-type domain-containing protein</fullName>
    </recommendedName>
</protein>
<dbReference type="Gene3D" id="3.30.40.10">
    <property type="entry name" value="Zinc/RING finger domain, C3HC4 (zinc finger)"/>
    <property type="match status" value="1"/>
</dbReference>
<dbReference type="OrthoDB" id="3777578at2759"/>
<keyword evidence="5" id="KW-1185">Reference proteome</keyword>
<name>A0A1Y2A3B3_9PLEO</name>
<dbReference type="SUPFAM" id="SSF57850">
    <property type="entry name" value="RING/U-box"/>
    <property type="match status" value="1"/>
</dbReference>
<dbReference type="Proteomes" id="UP000193144">
    <property type="component" value="Unassembled WGS sequence"/>
</dbReference>
<evidence type="ECO:0000256" key="1">
    <source>
        <dbReference type="PROSITE-ProRule" id="PRU00175"/>
    </source>
</evidence>
<dbReference type="EMBL" id="MCFA01000015">
    <property type="protein sequence ID" value="ORY17002.1"/>
    <property type="molecule type" value="Genomic_DNA"/>
</dbReference>
<keyword evidence="1" id="KW-0862">Zinc</keyword>
<dbReference type="AlphaFoldDB" id="A0A1Y2A3B3"/>
<evidence type="ECO:0000313" key="4">
    <source>
        <dbReference type="EMBL" id="ORY17002.1"/>
    </source>
</evidence>
<keyword evidence="2" id="KW-0732">Signal</keyword>
<evidence type="ECO:0000313" key="5">
    <source>
        <dbReference type="Proteomes" id="UP000193144"/>
    </source>
</evidence>
<comment type="caution">
    <text evidence="4">The sequence shown here is derived from an EMBL/GenBank/DDBJ whole genome shotgun (WGS) entry which is preliminary data.</text>
</comment>
<dbReference type="InterPro" id="IPR001841">
    <property type="entry name" value="Znf_RING"/>
</dbReference>
<dbReference type="PROSITE" id="PS50089">
    <property type="entry name" value="ZF_RING_2"/>
    <property type="match status" value="1"/>
</dbReference>
<feature type="chain" id="PRO_5013073283" description="RING-type domain-containing protein" evidence="2">
    <location>
        <begin position="28"/>
        <end position="371"/>
    </location>
</feature>
<dbReference type="InterPro" id="IPR013083">
    <property type="entry name" value="Znf_RING/FYVE/PHD"/>
</dbReference>
<evidence type="ECO:0000259" key="3">
    <source>
        <dbReference type="PROSITE" id="PS50089"/>
    </source>
</evidence>
<keyword evidence="1" id="KW-0479">Metal-binding</keyword>
<dbReference type="GO" id="GO:0008270">
    <property type="term" value="F:zinc ion binding"/>
    <property type="evidence" value="ECO:0007669"/>
    <property type="project" value="UniProtKB-KW"/>
</dbReference>
<proteinExistence type="predicted"/>
<sequence length="371" mass="42264">MATKCRIQATHPSFLLWAVLALAFIDSYKVPKYRNAANSAEVDCRRALETLARLFSDPEVTDQIWTDHDVETRTHAVDDFRTKAMAISFRRDHEFVYMFAVVEEFHRCTIPYVRVDKFGVEMQNAVIERIAPLVRPFFKPLLPRLMALPPESHPLFRAKWASIQHHVRQDSNIVGDTYSALAAFLLKQQDLKVCGDYDPMETVGLRLAWMAGGLLRGAVGTVFRQAIHRWRADASFQGPNACEIPISSLRPIAAVLGYESPLLRTLQTAKTDYPENPKWEQYQPDKLRDIIGPDGVQVDSISFIVEELTGEVCPICRDDHDNMRRLEACSHDIGEECLEQQLATKHPSRFKCCVCRKCVFERGLGGPRYVL</sequence>
<feature type="domain" description="RING-type" evidence="3">
    <location>
        <begin position="313"/>
        <end position="356"/>
    </location>
</feature>
<gene>
    <name evidence="4" type="ORF">BCR34DRAFT_75774</name>
</gene>